<dbReference type="EMBL" id="AZQP01000004">
    <property type="protein sequence ID" value="EYE89482.1"/>
    <property type="molecule type" value="Genomic_DNA"/>
</dbReference>
<reference evidence="9 10" key="1">
    <citation type="journal article" date="2014" name="Genome Announc.">
        <title>Draft Genome Sequence of Fervidicella metallireducens Strain AeBT, an Iron-Reducing Thermoanaerobe from the Great Artesian Basin.</title>
        <authorList>
            <person name="Patel B.K."/>
        </authorList>
    </citation>
    <scope>NUCLEOTIDE SEQUENCE [LARGE SCALE GENOMIC DNA]</scope>
    <source>
        <strain evidence="9 10">AeB</strain>
    </source>
</reference>
<evidence type="ECO:0000313" key="9">
    <source>
        <dbReference type="EMBL" id="EYE89482.1"/>
    </source>
</evidence>
<keyword evidence="10" id="KW-1185">Reference proteome</keyword>
<evidence type="ECO:0000256" key="4">
    <source>
        <dbReference type="ARBA" id="ARBA00022544"/>
    </source>
</evidence>
<evidence type="ECO:0000256" key="8">
    <source>
        <dbReference type="SAM" id="Phobius"/>
    </source>
</evidence>
<evidence type="ECO:0000313" key="10">
    <source>
        <dbReference type="Proteomes" id="UP000019681"/>
    </source>
</evidence>
<keyword evidence="6 8" id="KW-1133">Transmembrane helix</keyword>
<dbReference type="NCBIfam" id="TIGR00912">
    <property type="entry name" value="2A0309"/>
    <property type="match status" value="1"/>
</dbReference>
<comment type="subcellular location">
    <subcellularLocation>
        <location evidence="1">Membrane</location>
        <topology evidence="1">Multi-pass membrane protein</topology>
    </subcellularLocation>
</comment>
<feature type="transmembrane region" description="Helical" evidence="8">
    <location>
        <begin position="101"/>
        <end position="121"/>
    </location>
</feature>
<organism evidence="9 10">
    <name type="scientific">Fervidicella metallireducens AeB</name>
    <dbReference type="NCBI Taxonomy" id="1403537"/>
    <lineage>
        <taxon>Bacteria</taxon>
        <taxon>Bacillati</taxon>
        <taxon>Bacillota</taxon>
        <taxon>Clostridia</taxon>
        <taxon>Eubacteriales</taxon>
        <taxon>Clostridiaceae</taxon>
        <taxon>Fervidicella</taxon>
    </lineage>
</organism>
<feature type="transmembrane region" description="Helical" evidence="8">
    <location>
        <begin position="323"/>
        <end position="342"/>
    </location>
</feature>
<evidence type="ECO:0000256" key="3">
    <source>
        <dbReference type="ARBA" id="ARBA00022448"/>
    </source>
</evidence>
<comment type="similarity">
    <text evidence="2">Belongs to the amino acid-polyamine-organocation (APC) superfamily. Spore germination protein (SGP) (TC 2.A.3.9) family.</text>
</comment>
<protein>
    <recommendedName>
        <fullName evidence="11">Spore germination protein</fullName>
    </recommendedName>
</protein>
<name>A0A017RXT1_9CLOT</name>
<evidence type="ECO:0000256" key="5">
    <source>
        <dbReference type="ARBA" id="ARBA00022692"/>
    </source>
</evidence>
<sequence length="382" mass="43051">MISGINLGEMEMNNREKILKENDYNLTSSQYTAVVFGTMVGVSTISITKGIVRYAHQDLWISTAVGAIFPIYIFILTMVIFKKSPGENILTLNRKYFGKFAGGLLNLILLVYFLITLLIIGNTYIDMITTFSAGFLSPFKVALAVFAVSAYAASNGLRVVAKVSQIALYLTFLLILPSIMALKEAKIINIYPVFESGFSGIVNGGIEAFKQYLGIEIIFIIYPYLKQKDKMAKVTVNAILLTTLVHVWIGFISVYYLGSDVILKSDWSFLLVTESVTISLINNFRYIFILVWSLIILKSISLYYSALLFCLKDFTSNKFQYKILAFVVLPLLVLLCIEFENIFPTEEILNFITISYEIYLIFLGTLMAITVSIKSPKEQRKN</sequence>
<accession>A0A017RXT1</accession>
<evidence type="ECO:0008006" key="11">
    <source>
        <dbReference type="Google" id="ProtNLM"/>
    </source>
</evidence>
<dbReference type="PANTHER" id="PTHR34975:SF2">
    <property type="entry name" value="SPORE GERMINATION PROTEIN A2"/>
    <property type="match status" value="1"/>
</dbReference>
<dbReference type="Proteomes" id="UP000019681">
    <property type="component" value="Unassembled WGS sequence"/>
</dbReference>
<dbReference type="PANTHER" id="PTHR34975">
    <property type="entry name" value="SPORE GERMINATION PROTEIN A2"/>
    <property type="match status" value="1"/>
</dbReference>
<evidence type="ECO:0000256" key="6">
    <source>
        <dbReference type="ARBA" id="ARBA00022989"/>
    </source>
</evidence>
<dbReference type="Pfam" id="PF03845">
    <property type="entry name" value="Spore_permease"/>
    <property type="match status" value="1"/>
</dbReference>
<dbReference type="GO" id="GO:0016020">
    <property type="term" value="C:membrane"/>
    <property type="evidence" value="ECO:0007669"/>
    <property type="project" value="UniProtKB-SubCell"/>
</dbReference>
<feature type="transmembrane region" description="Helical" evidence="8">
    <location>
        <begin position="286"/>
        <end position="311"/>
    </location>
</feature>
<evidence type="ECO:0000256" key="1">
    <source>
        <dbReference type="ARBA" id="ARBA00004141"/>
    </source>
</evidence>
<dbReference type="AlphaFoldDB" id="A0A017RXT1"/>
<evidence type="ECO:0000256" key="7">
    <source>
        <dbReference type="ARBA" id="ARBA00023136"/>
    </source>
</evidence>
<proteinExistence type="inferred from homology"/>
<gene>
    <name evidence="9" type="ORF">Q428_02180</name>
</gene>
<keyword evidence="7 8" id="KW-0472">Membrane</keyword>
<feature type="transmembrane region" description="Helical" evidence="8">
    <location>
        <begin position="133"/>
        <end position="154"/>
    </location>
</feature>
<keyword evidence="5 8" id="KW-0812">Transmembrane</keyword>
<feature type="transmembrane region" description="Helical" evidence="8">
    <location>
        <begin position="234"/>
        <end position="257"/>
    </location>
</feature>
<feature type="transmembrane region" description="Helical" evidence="8">
    <location>
        <begin position="166"/>
        <end position="182"/>
    </location>
</feature>
<feature type="transmembrane region" description="Helical" evidence="8">
    <location>
        <begin position="59"/>
        <end position="81"/>
    </location>
</feature>
<dbReference type="GO" id="GO:0009847">
    <property type="term" value="P:spore germination"/>
    <property type="evidence" value="ECO:0007669"/>
    <property type="project" value="InterPro"/>
</dbReference>
<comment type="caution">
    <text evidence="9">The sequence shown here is derived from an EMBL/GenBank/DDBJ whole genome shotgun (WGS) entry which is preliminary data.</text>
</comment>
<dbReference type="InterPro" id="IPR004761">
    <property type="entry name" value="Spore_GerAB"/>
</dbReference>
<dbReference type="STRING" id="1403537.Q428_02180"/>
<feature type="transmembrane region" description="Helical" evidence="8">
    <location>
        <begin position="348"/>
        <end position="373"/>
    </location>
</feature>
<feature type="transmembrane region" description="Helical" evidence="8">
    <location>
        <begin position="31"/>
        <end position="52"/>
    </location>
</feature>
<keyword evidence="4" id="KW-0309">Germination</keyword>
<keyword evidence="3" id="KW-0813">Transport</keyword>
<evidence type="ECO:0000256" key="2">
    <source>
        <dbReference type="ARBA" id="ARBA00007998"/>
    </source>
</evidence>